<evidence type="ECO:0000256" key="4">
    <source>
        <dbReference type="SAM" id="Coils"/>
    </source>
</evidence>
<feature type="repeat" description="TPR" evidence="3">
    <location>
        <begin position="170"/>
        <end position="203"/>
    </location>
</feature>
<keyword evidence="1" id="KW-0677">Repeat</keyword>
<evidence type="ECO:0000256" key="1">
    <source>
        <dbReference type="ARBA" id="ARBA00022737"/>
    </source>
</evidence>
<dbReference type="PANTHER" id="PTHR44943:SF4">
    <property type="entry name" value="TPR REPEAT-CONTAINING PROTEIN MJ0798"/>
    <property type="match status" value="1"/>
</dbReference>
<evidence type="ECO:0000256" key="2">
    <source>
        <dbReference type="ARBA" id="ARBA00022803"/>
    </source>
</evidence>
<protein>
    <recommendedName>
        <fullName evidence="7">Tetratricopeptide repeat protein</fullName>
    </recommendedName>
</protein>
<dbReference type="SMART" id="SM00028">
    <property type="entry name" value="TPR"/>
    <property type="match status" value="4"/>
</dbReference>
<dbReference type="Pfam" id="PF12895">
    <property type="entry name" value="ANAPC3"/>
    <property type="match status" value="2"/>
</dbReference>
<organism evidence="5 6">
    <name type="scientific">Paramecium octaurelia</name>
    <dbReference type="NCBI Taxonomy" id="43137"/>
    <lineage>
        <taxon>Eukaryota</taxon>
        <taxon>Sar</taxon>
        <taxon>Alveolata</taxon>
        <taxon>Ciliophora</taxon>
        <taxon>Intramacronucleata</taxon>
        <taxon>Oligohymenophorea</taxon>
        <taxon>Peniculida</taxon>
        <taxon>Parameciidae</taxon>
        <taxon>Paramecium</taxon>
    </lineage>
</organism>
<dbReference type="OrthoDB" id="392073at2759"/>
<evidence type="ECO:0000313" key="6">
    <source>
        <dbReference type="Proteomes" id="UP000683925"/>
    </source>
</evidence>
<comment type="caution">
    <text evidence="5">The sequence shown here is derived from an EMBL/GenBank/DDBJ whole genome shotgun (WGS) entry which is preliminary data.</text>
</comment>
<sequence length="347" mass="41090">MNQGEDIIVKCPNPEHTKNVKQVCFDESCKEQRLYCHECIKIGMHITHLQHQEELPSLFEHISTIEKESDDLINTINKQMDLIQNDFFLLIGGIRTKYQISKQLPNLNSQQINSFLTQSIHFKQFQLIIENLLQQFIKEFQDQIKKLQNDLNLFALDYYQISKPYIEKSEELYKIGYKLYWNDDKYDEAIKIFDQALNFNPKHQLSLFTKAESLRNLGQYNEAIIWADKALQADPKHRRSLFTKAESLRKLGQYNEAIFGLIKLCKQIQSNSLRQLKKFKEAMEVIEQSLIINPNHFNSLRIKGQCLHDQKQYLQALIFYDKALEIDSNHKWTKKRKNECLEAIQTQ</sequence>
<dbReference type="PANTHER" id="PTHR44943">
    <property type="entry name" value="CELLULOSE SYNTHASE OPERON PROTEIN C"/>
    <property type="match status" value="1"/>
</dbReference>
<keyword evidence="6" id="KW-1185">Reference proteome</keyword>
<evidence type="ECO:0008006" key="7">
    <source>
        <dbReference type="Google" id="ProtNLM"/>
    </source>
</evidence>
<evidence type="ECO:0000256" key="3">
    <source>
        <dbReference type="PROSITE-ProRule" id="PRU00339"/>
    </source>
</evidence>
<evidence type="ECO:0000313" key="5">
    <source>
        <dbReference type="EMBL" id="CAD8185088.1"/>
    </source>
</evidence>
<proteinExistence type="predicted"/>
<dbReference type="InterPro" id="IPR051685">
    <property type="entry name" value="Ycf3/AcsC/BcsC/TPR_MFPF"/>
</dbReference>
<dbReference type="Proteomes" id="UP000683925">
    <property type="component" value="Unassembled WGS sequence"/>
</dbReference>
<keyword evidence="2 3" id="KW-0802">TPR repeat</keyword>
<dbReference type="PROSITE" id="PS50005">
    <property type="entry name" value="TPR"/>
    <property type="match status" value="1"/>
</dbReference>
<gene>
    <name evidence="5" type="ORF">POCTA_138.1.T0840231</name>
</gene>
<dbReference type="InterPro" id="IPR019734">
    <property type="entry name" value="TPR_rpt"/>
</dbReference>
<feature type="coiled-coil region" evidence="4">
    <location>
        <begin position="130"/>
        <end position="157"/>
    </location>
</feature>
<accession>A0A8S1W403</accession>
<reference evidence="5" key="1">
    <citation type="submission" date="2021-01" db="EMBL/GenBank/DDBJ databases">
        <authorList>
            <consortium name="Genoscope - CEA"/>
            <person name="William W."/>
        </authorList>
    </citation>
    <scope>NUCLEOTIDE SEQUENCE</scope>
</reference>
<name>A0A8S1W403_PAROT</name>
<keyword evidence="4" id="KW-0175">Coiled coil</keyword>
<dbReference type="AlphaFoldDB" id="A0A8S1W403"/>
<dbReference type="EMBL" id="CAJJDP010000083">
    <property type="protein sequence ID" value="CAD8185088.1"/>
    <property type="molecule type" value="Genomic_DNA"/>
</dbReference>